<keyword evidence="2" id="KW-0732">Signal</keyword>
<feature type="region of interest" description="Disordered" evidence="1">
    <location>
        <begin position="519"/>
        <end position="650"/>
    </location>
</feature>
<feature type="signal peptide" evidence="2">
    <location>
        <begin position="1"/>
        <end position="24"/>
    </location>
</feature>
<dbReference type="OrthoDB" id="4142625at2759"/>
<evidence type="ECO:0000313" key="4">
    <source>
        <dbReference type="Proteomes" id="UP000799302"/>
    </source>
</evidence>
<keyword evidence="4" id="KW-1185">Reference proteome</keyword>
<feature type="chain" id="PRO_5025467352" description="Peptidase A1 domain-containing protein" evidence="2">
    <location>
        <begin position="25"/>
        <end position="718"/>
    </location>
</feature>
<reference evidence="3" key="1">
    <citation type="journal article" date="2020" name="Stud. Mycol.">
        <title>101 Dothideomycetes genomes: a test case for predicting lifestyles and emergence of pathogens.</title>
        <authorList>
            <person name="Haridas S."/>
            <person name="Albert R."/>
            <person name="Binder M."/>
            <person name="Bloem J."/>
            <person name="Labutti K."/>
            <person name="Salamov A."/>
            <person name="Andreopoulos B."/>
            <person name="Baker S."/>
            <person name="Barry K."/>
            <person name="Bills G."/>
            <person name="Bluhm B."/>
            <person name="Cannon C."/>
            <person name="Castanera R."/>
            <person name="Culley D."/>
            <person name="Daum C."/>
            <person name="Ezra D."/>
            <person name="Gonzalez J."/>
            <person name="Henrissat B."/>
            <person name="Kuo A."/>
            <person name="Liang C."/>
            <person name="Lipzen A."/>
            <person name="Lutzoni F."/>
            <person name="Magnuson J."/>
            <person name="Mondo S."/>
            <person name="Nolan M."/>
            <person name="Ohm R."/>
            <person name="Pangilinan J."/>
            <person name="Park H.-J."/>
            <person name="Ramirez L."/>
            <person name="Alfaro M."/>
            <person name="Sun H."/>
            <person name="Tritt A."/>
            <person name="Yoshinaga Y."/>
            <person name="Zwiers L.-H."/>
            <person name="Turgeon B."/>
            <person name="Goodwin S."/>
            <person name="Spatafora J."/>
            <person name="Crous P."/>
            <person name="Grigoriev I."/>
        </authorList>
    </citation>
    <scope>NUCLEOTIDE SEQUENCE</scope>
    <source>
        <strain evidence="3">CBS 115976</strain>
    </source>
</reference>
<gene>
    <name evidence="3" type="ORF">BT63DRAFT_46045</name>
</gene>
<proteinExistence type="predicted"/>
<accession>A0A6A6U2U7</accession>
<evidence type="ECO:0000256" key="2">
    <source>
        <dbReference type="SAM" id="SignalP"/>
    </source>
</evidence>
<feature type="region of interest" description="Disordered" evidence="1">
    <location>
        <begin position="664"/>
        <end position="692"/>
    </location>
</feature>
<dbReference type="EMBL" id="MU004239">
    <property type="protein sequence ID" value="KAF2665986.1"/>
    <property type="molecule type" value="Genomic_DNA"/>
</dbReference>
<evidence type="ECO:0000313" key="3">
    <source>
        <dbReference type="EMBL" id="KAF2665986.1"/>
    </source>
</evidence>
<feature type="compositionally biased region" description="Low complexity" evidence="1">
    <location>
        <begin position="547"/>
        <end position="571"/>
    </location>
</feature>
<protein>
    <recommendedName>
        <fullName evidence="5">Peptidase A1 domain-containing protein</fullName>
    </recommendedName>
</protein>
<name>A0A6A6U2U7_9PEZI</name>
<sequence length="718" mass="77702">MDRYPKLSLLILAWLAGLILPSQALHVPRRDRQWFLSSPVRLIESNYAQLNHTDLEPLHFKEYGAKRVLMRYGPYTVPSSKEAHGMKEFNDQAAEKPCTDCYITGLRAGLEYPNGTVANTNTGMWLHHAVLYDFGRQDLACATMPYRFFASGNERSRLDLSINGQSKTGFPLLDSSNMGITIELMNEYAEERDAILTLEFEYVPTLRKDFGPVDALWLDITGVCGESEADVPKNTTTFEFHTPDVMIKTSGKILAAGGHLHDGGTLCRITKNSKKLCDFIPTYGLLPEYIDNIPMQMPDMAGLGYIPHKQSAVRKHISKMPLCYLPGDYSPGDKFGLISYYDLNAYEPMIGSKGGLEPVMGISIIYLVNDNAPDPKGAASTSKTIISQVTPTITSALTIVTGGITQTVSQDPNTGGMGNKDTSTGTGPSTITSNSIIPNPNLEQPAPTIISVPAGPPGVITVIITTNVPTVYSTVYTTYTAVFTSTVMITSTLVSTISSASALPTNPFGWEFLPNPFGQQTALSNTASTTSTRPQPAPTFDPAYTFTPRPSSTSNPANSANSSSGWGPPGWDMGQPGAQPSKTTSSAPWDSGSAWDMGKPNPPTWTTSTWGGQAFQSSNVNAPHTHTSSSSHKSSKPSSRRTSRSTTTRITIGPYLTLNIPIYTLSPNNNNKQNKGNQKGGNNNNKGSKNRPFGFSYSRRFCIANGPCLPADDPRAEI</sequence>
<organism evidence="3 4">
    <name type="scientific">Microthyrium microscopicum</name>
    <dbReference type="NCBI Taxonomy" id="703497"/>
    <lineage>
        <taxon>Eukaryota</taxon>
        <taxon>Fungi</taxon>
        <taxon>Dikarya</taxon>
        <taxon>Ascomycota</taxon>
        <taxon>Pezizomycotina</taxon>
        <taxon>Dothideomycetes</taxon>
        <taxon>Dothideomycetes incertae sedis</taxon>
        <taxon>Microthyriales</taxon>
        <taxon>Microthyriaceae</taxon>
        <taxon>Microthyrium</taxon>
    </lineage>
</organism>
<dbReference type="Proteomes" id="UP000799302">
    <property type="component" value="Unassembled WGS sequence"/>
</dbReference>
<evidence type="ECO:0000256" key="1">
    <source>
        <dbReference type="SAM" id="MobiDB-lite"/>
    </source>
</evidence>
<feature type="compositionally biased region" description="Polar residues" evidence="1">
    <location>
        <begin position="578"/>
        <end position="588"/>
    </location>
</feature>
<feature type="compositionally biased region" description="Low complexity" evidence="1">
    <location>
        <begin position="623"/>
        <end position="632"/>
    </location>
</feature>
<feature type="compositionally biased region" description="Low complexity" evidence="1">
    <location>
        <begin position="521"/>
        <end position="532"/>
    </location>
</feature>
<evidence type="ECO:0008006" key="5">
    <source>
        <dbReference type="Google" id="ProtNLM"/>
    </source>
</evidence>
<dbReference type="AlphaFoldDB" id="A0A6A6U2U7"/>
<feature type="compositionally biased region" description="Low complexity" evidence="1">
    <location>
        <begin position="668"/>
        <end position="687"/>
    </location>
</feature>
<feature type="compositionally biased region" description="Basic residues" evidence="1">
    <location>
        <begin position="633"/>
        <end position="643"/>
    </location>
</feature>
<feature type="compositionally biased region" description="Polar residues" evidence="1">
    <location>
        <begin position="604"/>
        <end position="622"/>
    </location>
</feature>